<name>A0ABM7TC55_9CLOT</name>
<reference evidence="2" key="1">
    <citation type="submission" date="2021-07" db="EMBL/GenBank/DDBJ databases">
        <title>Complete genome sequencing of a Clostridium isolate.</title>
        <authorList>
            <person name="Ueki A."/>
            <person name="Tonouchi A."/>
        </authorList>
    </citation>
    <scope>NUCLEOTIDE SEQUENCE [LARGE SCALE GENOMIC DNA]</scope>
    <source>
        <strain evidence="2">C5S11</strain>
    </source>
</reference>
<dbReference type="Proteomes" id="UP000824633">
    <property type="component" value="Chromosome"/>
</dbReference>
<accession>A0ABM7TC55</accession>
<evidence type="ECO:0000313" key="2">
    <source>
        <dbReference type="Proteomes" id="UP000824633"/>
    </source>
</evidence>
<dbReference type="EMBL" id="AP024849">
    <property type="protein sequence ID" value="BCZ48883.1"/>
    <property type="molecule type" value="Genomic_DNA"/>
</dbReference>
<evidence type="ECO:0000313" key="1">
    <source>
        <dbReference type="EMBL" id="BCZ48883.1"/>
    </source>
</evidence>
<dbReference type="RefSeq" id="WP_224035116.1">
    <property type="nucleotide sequence ID" value="NZ_AP024849.1"/>
</dbReference>
<sequence>MMPSKDFYMCNEQDMIPLVELLISLKKDYDFSISCIEKVTKTPSGNIDNFLKNKNEITYEQSTRISLVATSFKHACDQFFYNFK</sequence>
<protein>
    <submittedName>
        <fullName evidence="1">Uncharacterized protein</fullName>
    </submittedName>
</protein>
<gene>
    <name evidence="1" type="ORF">psyc5s11_49500</name>
</gene>
<keyword evidence="2" id="KW-1185">Reference proteome</keyword>
<proteinExistence type="predicted"/>
<organism evidence="1 2">
    <name type="scientific">Clostridium gelidum</name>
    <dbReference type="NCBI Taxonomy" id="704125"/>
    <lineage>
        <taxon>Bacteria</taxon>
        <taxon>Bacillati</taxon>
        <taxon>Bacillota</taxon>
        <taxon>Clostridia</taxon>
        <taxon>Eubacteriales</taxon>
        <taxon>Clostridiaceae</taxon>
        <taxon>Clostridium</taxon>
    </lineage>
</organism>